<dbReference type="AlphaFoldDB" id="A0A5C7EET2"/>
<dbReference type="Pfam" id="PF00343">
    <property type="entry name" value="Phosphorylase"/>
    <property type="match status" value="1"/>
</dbReference>
<organism evidence="6 7">
    <name type="scientific">Pelomicrobium methylotrophicum</name>
    <dbReference type="NCBI Taxonomy" id="2602750"/>
    <lineage>
        <taxon>Bacteria</taxon>
        <taxon>Pseudomonadati</taxon>
        <taxon>Pseudomonadota</taxon>
        <taxon>Hydrogenophilia</taxon>
        <taxon>Hydrogenophilia incertae sedis</taxon>
        <taxon>Pelomicrobium</taxon>
    </lineage>
</organism>
<dbReference type="GO" id="GO:0005975">
    <property type="term" value="P:carbohydrate metabolic process"/>
    <property type="evidence" value="ECO:0007669"/>
    <property type="project" value="InterPro"/>
</dbReference>
<dbReference type="EMBL" id="VPFL01000024">
    <property type="protein sequence ID" value="TXF10678.1"/>
    <property type="molecule type" value="Genomic_DNA"/>
</dbReference>
<name>A0A5C7EET2_9PROT</name>
<dbReference type="PIRSF" id="PIRSF000460">
    <property type="entry name" value="Pprylas_GlgP"/>
    <property type="match status" value="1"/>
</dbReference>
<feature type="modified residue" description="N6-(pyridoxal phosphate)lysine" evidence="4">
    <location>
        <position position="608"/>
    </location>
</feature>
<proteinExistence type="inferred from homology"/>
<dbReference type="GO" id="GO:0030170">
    <property type="term" value="F:pyridoxal phosphate binding"/>
    <property type="evidence" value="ECO:0007669"/>
    <property type="project" value="InterPro"/>
</dbReference>
<keyword evidence="7" id="KW-1185">Reference proteome</keyword>
<evidence type="ECO:0000313" key="7">
    <source>
        <dbReference type="Proteomes" id="UP000321201"/>
    </source>
</evidence>
<dbReference type="PANTHER" id="PTHR42655:SF1">
    <property type="entry name" value="GLYCOGEN PHOSPHORYLASE"/>
    <property type="match status" value="1"/>
</dbReference>
<evidence type="ECO:0000256" key="2">
    <source>
        <dbReference type="ARBA" id="ARBA00006047"/>
    </source>
</evidence>
<protein>
    <submittedName>
        <fullName evidence="6">Glycosyltransferase family 1 protein</fullName>
    </submittedName>
</protein>
<dbReference type="Pfam" id="PF11897">
    <property type="entry name" value="DUF3417"/>
    <property type="match status" value="1"/>
</dbReference>
<comment type="caution">
    <text evidence="6">The sequence shown here is derived from an EMBL/GenBank/DDBJ whole genome shotgun (WGS) entry which is preliminary data.</text>
</comment>
<dbReference type="GO" id="GO:0008184">
    <property type="term" value="F:glycogen phosphorylase activity"/>
    <property type="evidence" value="ECO:0007669"/>
    <property type="project" value="InterPro"/>
</dbReference>
<dbReference type="InterPro" id="IPR052182">
    <property type="entry name" value="Glycogen/Maltodextrin_Phosph"/>
</dbReference>
<comment type="similarity">
    <text evidence="2">Belongs to the glycogen phosphorylase family.</text>
</comment>
<evidence type="ECO:0000313" key="6">
    <source>
        <dbReference type="EMBL" id="TXF10678.1"/>
    </source>
</evidence>
<keyword evidence="4" id="KW-0663">Pyridoxal phosphate</keyword>
<dbReference type="Gene3D" id="3.40.50.2000">
    <property type="entry name" value="Glycogen Phosphorylase B"/>
    <property type="match status" value="3"/>
</dbReference>
<accession>A0A5C7EET2</accession>
<dbReference type="Proteomes" id="UP000321201">
    <property type="component" value="Unassembled WGS sequence"/>
</dbReference>
<dbReference type="OrthoDB" id="7229284at2"/>
<dbReference type="InterPro" id="IPR000811">
    <property type="entry name" value="Glyco_trans_35"/>
</dbReference>
<evidence type="ECO:0000259" key="5">
    <source>
        <dbReference type="Pfam" id="PF11897"/>
    </source>
</evidence>
<dbReference type="InterPro" id="IPR011834">
    <property type="entry name" value="Agluc_phsphrylas"/>
</dbReference>
<keyword evidence="6" id="KW-0808">Transferase</keyword>
<feature type="domain" description="DUF3417" evidence="5">
    <location>
        <begin position="15"/>
        <end position="122"/>
    </location>
</feature>
<dbReference type="RefSeq" id="WP_147800851.1">
    <property type="nucleotide sequence ID" value="NZ_VPFL01000024.1"/>
</dbReference>
<dbReference type="InterPro" id="IPR024517">
    <property type="entry name" value="Glycogen_phosphorylase_DUF3417"/>
</dbReference>
<keyword evidence="3" id="KW-0021">Allosteric enzyme</keyword>
<dbReference type="NCBIfam" id="TIGR02094">
    <property type="entry name" value="more_P_ylases"/>
    <property type="match status" value="1"/>
</dbReference>
<dbReference type="SUPFAM" id="SSF53756">
    <property type="entry name" value="UDP-Glycosyltransferase/glycogen phosphorylase"/>
    <property type="match status" value="1"/>
</dbReference>
<gene>
    <name evidence="6" type="ORF">FR698_14140</name>
</gene>
<evidence type="ECO:0000256" key="4">
    <source>
        <dbReference type="PIRSR" id="PIRSR000460-1"/>
    </source>
</evidence>
<sequence>MTPRTVFHLEVNPKIPRRLIRLEELANNLWYSWDRPTRTLFARLHPGLWDAVGHNPKAFLKRVDEKLLAEAAEDPVFLASYNHILSAYDSYHSEPVRRNGPSGLGPDDLVAYFCAEFGFHESFPIYSGGLGILAGDHCKTASDMRLPFVGVGMLYRQGYFHQTLDNDGNQHALYTDSDFDDLPVAPVIDRDGRELKVSVELPGRSVAVKVWQARVGHVTLYLLDTDLEENRPDDRDISHRLYGGDRTMRLEQELVLGVGGVRALAAMDLKPAVFHINEGHAAFLVLERVRMLMGQGLDFATALEAVAVSTVFTTHTPVPAGHDHFSDEMILTYFDWYLKEVKILPEELLSLGRTPGSNDFNMTALAVRGSRFHNGVSRIHGEVSARICQSLWPQIEPEENPMDHITNGVHVPTFLFQDWADVFDKFLGNEWRSRLCDASFWTRIDEIPDHLFWSTRQSLKSQMLYLVRHRIAIQHFRNHGSEAHLDRLLKYADPINPHVLTIGFARRFVTYKRALLLFHDLEWLKQIVSDPERPVLFIFAGKAHPADVPGQELIRRVAEFARMPEFEGKILLVENYDLRLARRLVSGVDVWLNNPTYPQEACGTSGMKAAINGVINLSVTDGWWGEGYDGKNGWAIKPAPEGMDPVRRDREEAQTLYEILQDQVIPLYYDRGKQGYPVEWVKLAKRSVASILPRFNSMRMVSEYVQRFYAPAARQGAIYAQNRFENAKHIAAWKSRVRTAWPGVRLQRLDTGPKRIQFGDRLTFKVAAHLNGLGPDDVAVELLIGRTTQTDRLSKYERFRFRPEPSVDGSDQHVYTLDLEPDLCGKLNYMIRAYPYHPLLTHPFEMGMMVWL</sequence>
<dbReference type="FunCoup" id="A0A5C7EET2">
    <property type="interactions" value="551"/>
</dbReference>
<dbReference type="InParanoid" id="A0A5C7EET2"/>
<evidence type="ECO:0000256" key="1">
    <source>
        <dbReference type="ARBA" id="ARBA00001275"/>
    </source>
</evidence>
<evidence type="ECO:0000256" key="3">
    <source>
        <dbReference type="ARBA" id="ARBA00022533"/>
    </source>
</evidence>
<comment type="catalytic activity">
    <reaction evidence="1">
        <text>[(1-&gt;4)-alpha-D-glucosyl](n) + phosphate = [(1-&gt;4)-alpha-D-glucosyl](n-1) + alpha-D-glucose 1-phosphate</text>
        <dbReference type="Rhea" id="RHEA:41732"/>
        <dbReference type="Rhea" id="RHEA-COMP:9584"/>
        <dbReference type="Rhea" id="RHEA-COMP:9586"/>
        <dbReference type="ChEBI" id="CHEBI:15444"/>
        <dbReference type="ChEBI" id="CHEBI:43474"/>
        <dbReference type="ChEBI" id="CHEBI:58601"/>
        <dbReference type="EC" id="2.4.1.1"/>
    </reaction>
</comment>
<reference evidence="6 7" key="1">
    <citation type="submission" date="2019-08" db="EMBL/GenBank/DDBJ databases">
        <title>Pelomicrobium methylotrophicum gen. nov., sp. nov. a moderately thermophilic, facultatively anaerobic, lithoautotrophic and methylotrophic bacterium isolated from a terrestrial mud volcano.</title>
        <authorList>
            <person name="Slobodkina G.B."/>
            <person name="Merkel A.Y."/>
            <person name="Slobodkin A.I."/>
        </authorList>
    </citation>
    <scope>NUCLEOTIDE SEQUENCE [LARGE SCALE GENOMIC DNA]</scope>
    <source>
        <strain evidence="6 7">SM250</strain>
    </source>
</reference>
<dbReference type="PANTHER" id="PTHR42655">
    <property type="entry name" value="GLYCOGEN PHOSPHORYLASE"/>
    <property type="match status" value="1"/>
</dbReference>